<reference evidence="2" key="1">
    <citation type="submission" date="2021-01" db="EMBL/GenBank/DDBJ databases">
        <authorList>
            <person name="Kaushik A."/>
        </authorList>
    </citation>
    <scope>NUCLEOTIDE SEQUENCE</scope>
    <source>
        <strain evidence="2">AG6-10EEA</strain>
    </source>
</reference>
<feature type="non-terminal residue" evidence="2">
    <location>
        <position position="1"/>
    </location>
</feature>
<gene>
    <name evidence="2" type="ORF">RDB_LOCUS120288</name>
</gene>
<comment type="caution">
    <text evidence="2">The sequence shown here is derived from an EMBL/GenBank/DDBJ whole genome shotgun (WGS) entry which is preliminary data.</text>
</comment>
<evidence type="ECO:0000313" key="3">
    <source>
        <dbReference type="Proteomes" id="UP000663853"/>
    </source>
</evidence>
<dbReference type="AlphaFoldDB" id="A0A8H3HDU5"/>
<proteinExistence type="predicted"/>
<name>A0A8H3HDU5_9AGAM</name>
<protein>
    <submittedName>
        <fullName evidence="2">Uncharacterized protein</fullName>
    </submittedName>
</protein>
<feature type="compositionally biased region" description="Basic and acidic residues" evidence="1">
    <location>
        <begin position="56"/>
        <end position="65"/>
    </location>
</feature>
<accession>A0A8H3HDU5</accession>
<evidence type="ECO:0000256" key="1">
    <source>
        <dbReference type="SAM" id="MobiDB-lite"/>
    </source>
</evidence>
<feature type="region of interest" description="Disordered" evidence="1">
    <location>
        <begin position="41"/>
        <end position="65"/>
    </location>
</feature>
<organism evidence="2 3">
    <name type="scientific">Rhizoctonia solani</name>
    <dbReference type="NCBI Taxonomy" id="456999"/>
    <lineage>
        <taxon>Eukaryota</taxon>
        <taxon>Fungi</taxon>
        <taxon>Dikarya</taxon>
        <taxon>Basidiomycota</taxon>
        <taxon>Agaricomycotina</taxon>
        <taxon>Agaricomycetes</taxon>
        <taxon>Cantharellales</taxon>
        <taxon>Ceratobasidiaceae</taxon>
        <taxon>Rhizoctonia</taxon>
    </lineage>
</organism>
<sequence length="65" mass="7274">HLPFRSRFFLTFVIDFMGAVFYNTIQASGLTRPLNYPAFASSPSDVGPTQSQATDSPEHVKQPVW</sequence>
<dbReference type="EMBL" id="CAJMXA010003602">
    <property type="protein sequence ID" value="CAE6506385.1"/>
    <property type="molecule type" value="Genomic_DNA"/>
</dbReference>
<evidence type="ECO:0000313" key="2">
    <source>
        <dbReference type="EMBL" id="CAE6506385.1"/>
    </source>
</evidence>
<feature type="compositionally biased region" description="Polar residues" evidence="1">
    <location>
        <begin position="41"/>
        <end position="55"/>
    </location>
</feature>
<dbReference type="Proteomes" id="UP000663853">
    <property type="component" value="Unassembled WGS sequence"/>
</dbReference>